<comment type="caution">
    <text evidence="3">The sequence shown here is derived from an EMBL/GenBank/DDBJ whole genome shotgun (WGS) entry which is preliminary data.</text>
</comment>
<evidence type="ECO:0000313" key="3">
    <source>
        <dbReference type="EMBL" id="ODN00987.1"/>
    </source>
</evidence>
<dbReference type="Proteomes" id="UP000094527">
    <property type="component" value="Unassembled WGS sequence"/>
</dbReference>
<accession>A0A1D2N6W4</accession>
<feature type="signal peptide" evidence="1">
    <location>
        <begin position="1"/>
        <end position="25"/>
    </location>
</feature>
<dbReference type="InterPro" id="IPR013783">
    <property type="entry name" value="Ig-like_fold"/>
</dbReference>
<dbReference type="FunFam" id="2.60.40.10:FF:000437">
    <property type="entry name" value="Beat-IIIc, isoform A"/>
    <property type="match status" value="1"/>
</dbReference>
<dbReference type="PANTHER" id="PTHR21261">
    <property type="entry name" value="BEAT PROTEIN"/>
    <property type="match status" value="1"/>
</dbReference>
<protein>
    <submittedName>
        <fullName evidence="3">Cell surface A33 antigen</fullName>
    </submittedName>
</protein>
<keyword evidence="1" id="KW-0732">Signal</keyword>
<name>A0A1D2N6W4_ORCCI</name>
<dbReference type="SUPFAM" id="SSF48726">
    <property type="entry name" value="Immunoglobulin"/>
    <property type="match status" value="2"/>
</dbReference>
<evidence type="ECO:0000256" key="1">
    <source>
        <dbReference type="SAM" id="SignalP"/>
    </source>
</evidence>
<dbReference type="InterPro" id="IPR036179">
    <property type="entry name" value="Ig-like_dom_sf"/>
</dbReference>
<dbReference type="PROSITE" id="PS50835">
    <property type="entry name" value="IG_LIKE"/>
    <property type="match status" value="1"/>
</dbReference>
<gene>
    <name evidence="3" type="ORF">Ocin01_05688</name>
</gene>
<dbReference type="OMA" id="HAYKYRD"/>
<evidence type="ECO:0000313" key="4">
    <source>
        <dbReference type="Proteomes" id="UP000094527"/>
    </source>
</evidence>
<proteinExistence type="predicted"/>
<dbReference type="EMBL" id="LJIJ01000177">
    <property type="protein sequence ID" value="ODN00987.1"/>
    <property type="molecule type" value="Genomic_DNA"/>
</dbReference>
<dbReference type="OrthoDB" id="10015491at2759"/>
<dbReference type="InterPro" id="IPR007110">
    <property type="entry name" value="Ig-like_dom"/>
</dbReference>
<keyword evidence="4" id="KW-1185">Reference proteome</keyword>
<dbReference type="STRING" id="48709.A0A1D2N6W4"/>
<organism evidence="3 4">
    <name type="scientific">Orchesella cincta</name>
    <name type="common">Springtail</name>
    <name type="synonym">Podura cincta</name>
    <dbReference type="NCBI Taxonomy" id="48709"/>
    <lineage>
        <taxon>Eukaryota</taxon>
        <taxon>Metazoa</taxon>
        <taxon>Ecdysozoa</taxon>
        <taxon>Arthropoda</taxon>
        <taxon>Hexapoda</taxon>
        <taxon>Collembola</taxon>
        <taxon>Entomobryomorpha</taxon>
        <taxon>Entomobryoidea</taxon>
        <taxon>Orchesellidae</taxon>
        <taxon>Orchesellinae</taxon>
        <taxon>Orchesella</taxon>
    </lineage>
</organism>
<evidence type="ECO:0000259" key="2">
    <source>
        <dbReference type="PROSITE" id="PS50835"/>
    </source>
</evidence>
<feature type="domain" description="Ig-like" evidence="2">
    <location>
        <begin position="20"/>
        <end position="124"/>
    </location>
</feature>
<dbReference type="AlphaFoldDB" id="A0A1D2N6W4"/>
<dbReference type="PANTHER" id="PTHR21261:SF15">
    <property type="entry name" value="BEATEN PATH IIIA, ISOFORM D-RELATED"/>
    <property type="match status" value="1"/>
</dbReference>
<reference evidence="3 4" key="1">
    <citation type="journal article" date="2016" name="Genome Biol. Evol.">
        <title>Gene Family Evolution Reflects Adaptation to Soil Environmental Stressors in the Genome of the Collembolan Orchesella cincta.</title>
        <authorList>
            <person name="Faddeeva-Vakhrusheva A."/>
            <person name="Derks M.F."/>
            <person name="Anvar S.Y."/>
            <person name="Agamennone V."/>
            <person name="Suring W."/>
            <person name="Smit S."/>
            <person name="van Straalen N.M."/>
            <person name="Roelofs D."/>
        </authorList>
    </citation>
    <scope>NUCLEOTIDE SEQUENCE [LARGE SCALE GENOMIC DNA]</scope>
    <source>
        <tissue evidence="3">Mixed pool</tissue>
    </source>
</reference>
<feature type="chain" id="PRO_5008905137" evidence="1">
    <location>
        <begin position="26"/>
        <end position="291"/>
    </location>
</feature>
<dbReference type="Gene3D" id="2.60.40.10">
    <property type="entry name" value="Immunoglobulins"/>
    <property type="match status" value="2"/>
</dbReference>
<sequence length="291" mass="32676">MDSAAHWRIIWTLLLLSNFPRLISSLKLTATIIPYYAILSRPVVLHCNFSLENDSLYALKWYKDGHEFFRFKPSDDPPVTIFPVAGVSVNTNNSDLTSLELDRATLLTRGTYRCEISADAPSFQTVYEEQYMRILALPVTGPSITGTLPWYNLGDNFSATCTVEKTFPSPQLTWFINDIQIDSNLCECMVSQTSEAGKAIDGTTFYTSKSQVKFQLEAHYFRDGSLTAECRAIFPKSNITLQDTIQSNIKAGLGLRHYAADLFSNSPKTQLGRYNVIILTSLSIANKFIPH</sequence>